<dbReference type="Proteomes" id="UP000515237">
    <property type="component" value="Chromosome"/>
</dbReference>
<proteinExistence type="predicted"/>
<sequence length="220" mass="23842">MASSEVKIMGHNSDEVIIETNDYQAPPARAKGLKALYNSGEDNTGMGLSVTREGNVLQIIKAQKTDGKYTIRVPKKVAVSYTEANWNGGDFELNDVDGEIELKLNNSQAQLNNVSGPIIANSTNGGIQVKFKNVNQQKPSSISVVDGEIDLTLPANTKANWKLRSISGEVYTDFDMALPKEKTDLQKIAGSSTVEGKTNGGGVEMNIYTINSDIFIRKSK</sequence>
<organism evidence="2 3">
    <name type="scientific">Adhaeribacter swui</name>
    <dbReference type="NCBI Taxonomy" id="2086471"/>
    <lineage>
        <taxon>Bacteria</taxon>
        <taxon>Pseudomonadati</taxon>
        <taxon>Bacteroidota</taxon>
        <taxon>Cytophagia</taxon>
        <taxon>Cytophagales</taxon>
        <taxon>Hymenobacteraceae</taxon>
        <taxon>Adhaeribacter</taxon>
    </lineage>
</organism>
<dbReference type="AlphaFoldDB" id="A0A7G7GFB3"/>
<dbReference type="Pfam" id="PF13349">
    <property type="entry name" value="DUF4097"/>
    <property type="match status" value="1"/>
</dbReference>
<evidence type="ECO:0000313" key="2">
    <source>
        <dbReference type="EMBL" id="QNF35847.1"/>
    </source>
</evidence>
<dbReference type="EMBL" id="CP055156">
    <property type="protein sequence ID" value="QNF35847.1"/>
    <property type="molecule type" value="Genomic_DNA"/>
</dbReference>
<feature type="domain" description="DUF4097" evidence="1">
    <location>
        <begin position="64"/>
        <end position="186"/>
    </location>
</feature>
<reference evidence="2 3" key="1">
    <citation type="journal article" date="2018" name="Int. J. Syst. Evol. Microbiol.">
        <title>Adhaeribacter swui sp. nov., isolated from wet mud.</title>
        <authorList>
            <person name="Kim D.U."/>
            <person name="Kim K.W."/>
            <person name="Kang M.S."/>
            <person name="Kim J.Y."/>
            <person name="Jang J.H."/>
            <person name="Kim M.K."/>
        </authorList>
    </citation>
    <scope>NUCLEOTIDE SEQUENCE [LARGE SCALE GENOMIC DNA]</scope>
    <source>
        <strain evidence="2 3">KCTC 52873</strain>
    </source>
</reference>
<keyword evidence="3" id="KW-1185">Reference proteome</keyword>
<protein>
    <submittedName>
        <fullName evidence="2">DUF4097 family beta strand repeat protein</fullName>
    </submittedName>
</protein>
<accession>A0A7G7GFB3</accession>
<evidence type="ECO:0000259" key="1">
    <source>
        <dbReference type="Pfam" id="PF13349"/>
    </source>
</evidence>
<dbReference type="InterPro" id="IPR025164">
    <property type="entry name" value="Toastrack_DUF4097"/>
</dbReference>
<dbReference type="KEGG" id="aswu:HUW51_14545"/>
<name>A0A7G7GFB3_9BACT</name>
<evidence type="ECO:0000313" key="3">
    <source>
        <dbReference type="Proteomes" id="UP000515237"/>
    </source>
</evidence>
<gene>
    <name evidence="2" type="ORF">HUW51_14545</name>
</gene>